<dbReference type="Pfam" id="PF18029">
    <property type="entry name" value="Glyoxalase_6"/>
    <property type="match status" value="1"/>
</dbReference>
<dbReference type="SUPFAM" id="SSF54593">
    <property type="entry name" value="Glyoxalase/Bleomycin resistance protein/Dihydroxybiphenyl dioxygenase"/>
    <property type="match status" value="1"/>
</dbReference>
<protein>
    <recommendedName>
        <fullName evidence="1">Glyoxalase-like domain-containing protein</fullName>
    </recommendedName>
</protein>
<evidence type="ECO:0000313" key="2">
    <source>
        <dbReference type="EMBL" id="GGQ16529.1"/>
    </source>
</evidence>
<dbReference type="Proteomes" id="UP000611554">
    <property type="component" value="Unassembled WGS sequence"/>
</dbReference>
<dbReference type="InterPro" id="IPR041581">
    <property type="entry name" value="Glyoxalase_6"/>
</dbReference>
<dbReference type="Gene3D" id="3.10.180.10">
    <property type="entry name" value="2,3-Dihydroxybiphenyl 1,2-Dioxygenase, domain 1"/>
    <property type="match status" value="1"/>
</dbReference>
<proteinExistence type="predicted"/>
<evidence type="ECO:0000313" key="3">
    <source>
        <dbReference type="Proteomes" id="UP000611554"/>
    </source>
</evidence>
<organism evidence="2 3">
    <name type="scientific">Streptosporangium pseudovulgare</name>
    <dbReference type="NCBI Taxonomy" id="35765"/>
    <lineage>
        <taxon>Bacteria</taxon>
        <taxon>Bacillati</taxon>
        <taxon>Actinomycetota</taxon>
        <taxon>Actinomycetes</taxon>
        <taxon>Streptosporangiales</taxon>
        <taxon>Streptosporangiaceae</taxon>
        <taxon>Streptosporangium</taxon>
    </lineage>
</organism>
<evidence type="ECO:0000259" key="1">
    <source>
        <dbReference type="Pfam" id="PF18029"/>
    </source>
</evidence>
<gene>
    <name evidence="2" type="ORF">GCM10010140_53550</name>
</gene>
<accession>A0ABQ2RA32</accession>
<name>A0ABQ2RA32_9ACTN</name>
<sequence length="137" mass="15146">MGRKRDRYGAIMHRSRVYALLIDAPEAEAADAAAFWSAALGVRTELLPSEPQFVTLHEALPGLITAVQSVDDAPRFHLDIETDDVEAETARLVGLGATQVSRWQECRVLRVPGGHLVCVLPVESDREVFETQAKIWP</sequence>
<dbReference type="EMBL" id="BMQJ01000014">
    <property type="protein sequence ID" value="GGQ16529.1"/>
    <property type="molecule type" value="Genomic_DNA"/>
</dbReference>
<reference evidence="3" key="1">
    <citation type="journal article" date="2019" name="Int. J. Syst. Evol. Microbiol.">
        <title>The Global Catalogue of Microorganisms (GCM) 10K type strain sequencing project: providing services to taxonomists for standard genome sequencing and annotation.</title>
        <authorList>
            <consortium name="The Broad Institute Genomics Platform"/>
            <consortium name="The Broad Institute Genome Sequencing Center for Infectious Disease"/>
            <person name="Wu L."/>
            <person name="Ma J."/>
        </authorList>
    </citation>
    <scope>NUCLEOTIDE SEQUENCE [LARGE SCALE GENOMIC DNA]</scope>
    <source>
        <strain evidence="3">JCM 3115</strain>
    </source>
</reference>
<keyword evidence="3" id="KW-1185">Reference proteome</keyword>
<dbReference type="InterPro" id="IPR029068">
    <property type="entry name" value="Glyas_Bleomycin-R_OHBP_Dase"/>
</dbReference>
<feature type="domain" description="Glyoxalase-like" evidence="1">
    <location>
        <begin position="21"/>
        <end position="120"/>
    </location>
</feature>
<comment type="caution">
    <text evidence="2">The sequence shown here is derived from an EMBL/GenBank/DDBJ whole genome shotgun (WGS) entry which is preliminary data.</text>
</comment>